<evidence type="ECO:0000256" key="4">
    <source>
        <dbReference type="ARBA" id="ARBA00029454"/>
    </source>
</evidence>
<dbReference type="OrthoDB" id="416786at2759"/>
<dbReference type="GO" id="GO:0043041">
    <property type="term" value="P:amino acid activation for nonribosomal peptide biosynthetic process"/>
    <property type="evidence" value="ECO:0007669"/>
    <property type="project" value="TreeGrafter"/>
</dbReference>
<dbReference type="FunFam" id="1.10.1200.10:FF:000005">
    <property type="entry name" value="Nonribosomal peptide synthetase 1"/>
    <property type="match status" value="2"/>
</dbReference>
<dbReference type="PANTHER" id="PTHR45527:SF16">
    <property type="entry name" value="NONRIBOSOMAL PEPTIDE SYNTHASE ATNA-RELATED"/>
    <property type="match status" value="1"/>
</dbReference>
<dbReference type="SUPFAM" id="SSF56801">
    <property type="entry name" value="Acetyl-CoA synthetase-like"/>
    <property type="match status" value="4"/>
</dbReference>
<dbReference type="InterPro" id="IPR001242">
    <property type="entry name" value="Condensation_dom"/>
</dbReference>
<dbReference type="PANTHER" id="PTHR45527">
    <property type="entry name" value="NONRIBOSOMAL PEPTIDE SYNTHETASE"/>
    <property type="match status" value="1"/>
</dbReference>
<dbReference type="NCBIfam" id="TIGR01733">
    <property type="entry name" value="AA-adenyl-dom"/>
    <property type="match status" value="1"/>
</dbReference>
<feature type="domain" description="Carrier" evidence="5">
    <location>
        <begin position="737"/>
        <end position="813"/>
    </location>
</feature>
<keyword evidence="7" id="KW-1185">Reference proteome</keyword>
<dbReference type="Pfam" id="PF00550">
    <property type="entry name" value="PP-binding"/>
    <property type="match status" value="4"/>
</dbReference>
<dbReference type="InterPro" id="IPR020845">
    <property type="entry name" value="AMP-binding_CS"/>
</dbReference>
<dbReference type="CDD" id="cd19545">
    <property type="entry name" value="FUM14_C_NRPS-like"/>
    <property type="match status" value="1"/>
</dbReference>
<dbReference type="InterPro" id="IPR042099">
    <property type="entry name" value="ANL_N_sf"/>
</dbReference>
<evidence type="ECO:0000256" key="1">
    <source>
        <dbReference type="ARBA" id="ARBA00022450"/>
    </source>
</evidence>
<dbReference type="EMBL" id="CABFOC020000050">
    <property type="protein sequence ID" value="CAH0054439.1"/>
    <property type="molecule type" value="Genomic_DNA"/>
</dbReference>
<dbReference type="FunFam" id="3.30.559.30:FF:000003">
    <property type="entry name" value="Nonribosomal peptide synthase SidD"/>
    <property type="match status" value="1"/>
</dbReference>
<dbReference type="PROSITE" id="PS00012">
    <property type="entry name" value="PHOSPHOPANTETHEINE"/>
    <property type="match status" value="2"/>
</dbReference>
<keyword evidence="3" id="KW-0436">Ligase</keyword>
<feature type="domain" description="Carrier" evidence="5">
    <location>
        <begin position="1822"/>
        <end position="1898"/>
    </location>
</feature>
<dbReference type="InterPro" id="IPR010071">
    <property type="entry name" value="AA_adenyl_dom"/>
</dbReference>
<feature type="domain" description="Carrier" evidence="5">
    <location>
        <begin position="2068"/>
        <end position="2156"/>
    </location>
</feature>
<comment type="similarity">
    <text evidence="4">Belongs to the NRP synthetase family.</text>
</comment>
<keyword evidence="2" id="KW-0597">Phosphoprotein</keyword>
<evidence type="ECO:0000313" key="7">
    <source>
        <dbReference type="Proteomes" id="UP000775872"/>
    </source>
</evidence>
<feature type="domain" description="Carrier" evidence="5">
    <location>
        <begin position="2207"/>
        <end position="2283"/>
    </location>
</feature>
<proteinExistence type="inferred from homology"/>
<reference evidence="7" key="1">
    <citation type="submission" date="2019-06" db="EMBL/GenBank/DDBJ databases">
        <authorList>
            <person name="Broberg M."/>
        </authorList>
    </citation>
    <scope>NUCLEOTIDE SEQUENCE [LARGE SCALE GENOMIC DNA]</scope>
</reference>
<sequence length="2773" mass="308214">MGAPTIINLDALTRVNATGVPLDAVIETAWAITHHIYTNDNEVKFIRHLSDSRTASVVRSFLLEHDSSPEAIAKHGCQVVHVNGRPNTLNLDPSAPSYTLLVRRLALIILSQDGSPSNLESDQDSFTLRIVVDNKTVRGNFVAKDRTHDEFLSGIAETIQLVSETIAENWTLPLSQMKFLGPENWKRLARDAPETAVIGPSVMRDILDHWSANLPNKIAVEAWDGELTYSELHESATKLGQVLIQAGVGFEERVGICMKKSKWSIITFWGLLLAGITGVPLDVRNPKKRTSALLARVEARFVIADDWTAPGLEGIETGIIRCNADTLAGSNRFESVTDRPPVTPQTVAFILFTSGSTGFPKAVTVEHGPLYGSTVEIARELYLEQSSKSFQFASFVSDISMGDIFSTMFKGGCIYVPSEEDRLSNLQFVLEKCQATHAALTSTVMSQLNPEKLTHLRYMIAVGEAISKENTVRWRPYVHMISAYGIAESIIYDSFASPENLASDYRSIGLAKGPCVWVTSIHDPEKLLPFGAVGEIVIEGPLLARGYMGDPQKTAERFIQAPSWLKAYRGERDDHRCYRSGDYGIKNPDGTTLYLGRADTQVKIRGQRVELGEIAFCLLNAEPSLGQVAVEAITLQSRGDTQTLAAFCKRPAGDLDASGPSILPLDEETKALFIDVQSKLVEFLPQYMVPSLFIPVNDIPKNAAGKRDRITLLQWGAALTEEQISDYQLRTSSAEAAPETSAEKLLHRVWARVLRAPESSFGTRDNFFQAGGDSVKVIELLAALREQGKKITVAEVFQHPNMQEMAEHLVEMDETDKDCTTKPFELFPGGRDNAIQQVAHACEVGTDAIEDIYPTTPLQEALMAISAQKAEAYTHRTIFSVPETLDIGRFQQACEKLVAEHSIFRTAILTLPDVGAVQVVLRSKIKWHEFETLDDMVHFDSITPFSYGSALCRYALVRAEQNVTHFVWSGHHSISDGWSRPAMFDELRHIYEHGTAHPQVPFTSFIKHVSRLDLDESDGFWREQFPDSVEQFPKLPAPGYTPRAEASGDISFSLGRREKSQITMATVLQAAWALVLGTYSNLDEAVFGLTLSGRDAPVPGITETMGVTITTVPVRIVFDNTSTIVEYLQEVQQYVSTIKNHQHVGLQRIQRLSPEARSATRFENLLVVQPVDEAEDHKALEDLGLRLIKREERDTDQYALTVKCTIGNADGSVHVKAHYDESILGRKLMHCLLHQFKHLAIHLAAESDEVSLHDLDRMSAHDLDLLAQWNGHVPVAVEQTLHGQFQERAAATPTAIALDGFDSRLTYEELDAQSAQLGHYLHNQVGVDLESRVILCFGKSKIPIISMLAVLKSGGVCVSINPEHPTPRLVEMIHDAEANVVLCDQGSVDRFKDHATHVVGVSESFIAKLNMTVIPGEPKLPHVAPSNASFVVFTSGSTGKPKGSLLEHRSLATDMDAVGERIGLDARSRTLQFSSYTFDAHILEIFGTLLRGGCVCVISDSERMNRLSEVMNERQVNFALLTKTVSRLLDPEKLPTLKSLILSGEANGRQDYWRWAERVKLFNGLGPSECTPLVCLTRDRVARDDDPANIGHPLACSIWITDHRRRDRLVPIGRVGELTVEGPIVGRGYINRPRENAASFFADPSWSRDGSGRTRRFYRSGDLARMNADGSITFLGRVDNQVKIHGQRVELGEIEDQLRRCSPAFVASAVDTVKMSSRGGATALVVFYAAGQEGQKTARLIESASPILDLDEASEQQFRAAQANLMEALPSYMVPSLFIPVTHLPFNASGKLERDTLRNWVSALSAVQLGQYYLSDRTSLREPETKSEKHLQSLWAKVLEIPLNTIHAEDNFFRLGGDSVLSMRLIADARAEGLSMTVAEVFKTPVLQDLAESVSDRYEIQDAGLSGKVPYEPFSLLKDKASVDDCIKQAAEDCNVSLDMIEDIYPSTPTQEALMAVSSHRPKAYTYQVILKIPTSMDIGLFQSTWEKMVSDRAIFRTRIIFRRGVGSLQTRLPEKLPQYMIPSAFIPIAFIPTSASTKVERKRLREYAQNPAIEAYLSSENHVTKEQPRSGIESTLHLIWSQVLNLRPDEIGINENFTSLGGDSITAMQVVSECRKHGVKLQGTDSPNLKVNDAKHQQEFRGTVEQLKQALASVLPQYMVPSAYIPVSRIPITPSAKTDKKLLREFALGLTIEAAFMQDTALAKQQPTNEVEQELQNIWVKVLNVPAEKIGIHDSFMSIGGDSITAMRVVALCRKAHLKLPVSAILQKKTIAAIAPHCERDMNGLSNTALDNAPQDTWFDLTPIQKRYFEQESKDGRIQYNQSLMLRLKRDVTTETLRAAFDLIVSRHGMLRARFEIQDAPENVQDMLPTSPFQRFALQGHLDDPPRHWTHYYFELPHDVDVGKLRNTCANLVKHYSILRTIFVQHGDEFVQIVLKSYEPKIDYSYEETEDITTLMETIFHRDIGLLPPLGGAFLRFAIIQTPTRCRLLMRLSHAQFDGFSRVSFVKTLANLYHDPNYSANSLDYAEFIQQAGRNRAQSSDFWRNLLLGSHPTSVLNIKQNATAKGTVIRVEKTIPPFRKLEGITSATFFNAACAILVQTLTNASDVTFCRFASGRGGLDAKFQELVGPCANLVPLRVRFPQGYQTEASHVFEQIHEQSIKSISHEAFGLDDIIRECTDWSTSMATFPIITQHLNLEEGSESELDGAFSANVWEPETADPFPWSLALGAFPGRAGVNVSIAVNSNYMERAMVEKIHEGLCQVIGEISRGGLD</sequence>
<dbReference type="FunFam" id="3.30.300.30:FF:000015">
    <property type="entry name" value="Nonribosomal peptide synthase SidD"/>
    <property type="match status" value="2"/>
</dbReference>
<dbReference type="SUPFAM" id="SSF52777">
    <property type="entry name" value="CoA-dependent acyltransferases"/>
    <property type="match status" value="6"/>
</dbReference>
<organism evidence="6 7">
    <name type="scientific">Clonostachys solani</name>
    <dbReference type="NCBI Taxonomy" id="160281"/>
    <lineage>
        <taxon>Eukaryota</taxon>
        <taxon>Fungi</taxon>
        <taxon>Dikarya</taxon>
        <taxon>Ascomycota</taxon>
        <taxon>Pezizomycotina</taxon>
        <taxon>Sordariomycetes</taxon>
        <taxon>Hypocreomycetidae</taxon>
        <taxon>Hypocreales</taxon>
        <taxon>Bionectriaceae</taxon>
        <taxon>Clonostachys</taxon>
    </lineage>
</organism>
<dbReference type="GO" id="GO:0005737">
    <property type="term" value="C:cytoplasm"/>
    <property type="evidence" value="ECO:0007669"/>
    <property type="project" value="TreeGrafter"/>
</dbReference>
<dbReference type="SMART" id="SM00823">
    <property type="entry name" value="PKS_PP"/>
    <property type="match status" value="3"/>
</dbReference>
<dbReference type="Gene3D" id="3.30.559.10">
    <property type="entry name" value="Chloramphenicol acetyltransferase-like domain"/>
    <property type="match status" value="3"/>
</dbReference>
<gene>
    <name evidence="6" type="ORF">CSOL1703_00016508</name>
</gene>
<dbReference type="InterPro" id="IPR023213">
    <property type="entry name" value="CAT-like_dom_sf"/>
</dbReference>
<evidence type="ECO:0000313" key="6">
    <source>
        <dbReference type="EMBL" id="CAH0054439.1"/>
    </source>
</evidence>
<protein>
    <recommendedName>
        <fullName evidence="5">Carrier domain-containing protein</fullName>
    </recommendedName>
</protein>
<dbReference type="Proteomes" id="UP000775872">
    <property type="component" value="Unassembled WGS sequence"/>
</dbReference>
<keyword evidence="1" id="KW-0596">Phosphopantetheine</keyword>
<evidence type="ECO:0000259" key="5">
    <source>
        <dbReference type="PROSITE" id="PS50075"/>
    </source>
</evidence>
<comment type="caution">
    <text evidence="6">The sequence shown here is derived from an EMBL/GenBank/DDBJ whole genome shotgun (WGS) entry which is preliminary data.</text>
</comment>
<dbReference type="Gene3D" id="3.30.300.30">
    <property type="match status" value="4"/>
</dbReference>
<dbReference type="GO" id="GO:0016874">
    <property type="term" value="F:ligase activity"/>
    <property type="evidence" value="ECO:0007669"/>
    <property type="project" value="UniProtKB-KW"/>
</dbReference>
<dbReference type="Pfam" id="PF00668">
    <property type="entry name" value="Condensation"/>
    <property type="match status" value="2"/>
</dbReference>
<dbReference type="PROSITE" id="PS50075">
    <property type="entry name" value="CARRIER"/>
    <property type="match status" value="4"/>
</dbReference>
<reference evidence="6 7" key="2">
    <citation type="submission" date="2021-10" db="EMBL/GenBank/DDBJ databases">
        <authorList>
            <person name="Piombo E."/>
        </authorList>
    </citation>
    <scope>NUCLEOTIDE SEQUENCE [LARGE SCALE GENOMIC DNA]</scope>
</reference>
<dbReference type="Pfam" id="PF00501">
    <property type="entry name" value="AMP-binding"/>
    <property type="match status" value="2"/>
</dbReference>
<evidence type="ECO:0000256" key="3">
    <source>
        <dbReference type="ARBA" id="ARBA00022598"/>
    </source>
</evidence>
<dbReference type="Gene3D" id="3.40.50.12780">
    <property type="entry name" value="N-terminal domain of ligase-like"/>
    <property type="match status" value="2"/>
</dbReference>
<dbReference type="InterPro" id="IPR000873">
    <property type="entry name" value="AMP-dep_synth/lig_dom"/>
</dbReference>
<dbReference type="Gene3D" id="3.30.559.30">
    <property type="entry name" value="Nonribosomal peptide synthetase, condensation domain"/>
    <property type="match status" value="2"/>
</dbReference>
<dbReference type="Gene3D" id="1.10.1200.10">
    <property type="entry name" value="ACP-like"/>
    <property type="match status" value="4"/>
</dbReference>
<dbReference type="InterPro" id="IPR009081">
    <property type="entry name" value="PP-bd_ACP"/>
</dbReference>
<name>A0A9N9ZF26_9HYPO</name>
<dbReference type="GO" id="GO:0031177">
    <property type="term" value="F:phosphopantetheine binding"/>
    <property type="evidence" value="ECO:0007669"/>
    <property type="project" value="InterPro"/>
</dbReference>
<accession>A0A9N9ZF26</accession>
<dbReference type="InterPro" id="IPR045851">
    <property type="entry name" value="AMP-bd_C_sf"/>
</dbReference>
<dbReference type="GO" id="GO:0044550">
    <property type="term" value="P:secondary metabolite biosynthetic process"/>
    <property type="evidence" value="ECO:0007669"/>
    <property type="project" value="TreeGrafter"/>
</dbReference>
<dbReference type="InterPro" id="IPR006162">
    <property type="entry name" value="Ppantetheine_attach_site"/>
</dbReference>
<dbReference type="CDD" id="cd05918">
    <property type="entry name" value="A_NRPS_SidN3_like"/>
    <property type="match status" value="2"/>
</dbReference>
<dbReference type="InterPro" id="IPR020806">
    <property type="entry name" value="PKS_PP-bd"/>
</dbReference>
<dbReference type="PROSITE" id="PS00455">
    <property type="entry name" value="AMP_BINDING"/>
    <property type="match status" value="2"/>
</dbReference>
<evidence type="ECO:0000256" key="2">
    <source>
        <dbReference type="ARBA" id="ARBA00022553"/>
    </source>
</evidence>
<dbReference type="InterPro" id="IPR036736">
    <property type="entry name" value="ACP-like_sf"/>
</dbReference>
<dbReference type="SUPFAM" id="SSF47336">
    <property type="entry name" value="ACP-like"/>
    <property type="match status" value="4"/>
</dbReference>